<feature type="non-terminal residue" evidence="1">
    <location>
        <position position="1"/>
    </location>
</feature>
<organism evidence="1 2">
    <name type="scientific">Trifolium medium</name>
    <dbReference type="NCBI Taxonomy" id="97028"/>
    <lineage>
        <taxon>Eukaryota</taxon>
        <taxon>Viridiplantae</taxon>
        <taxon>Streptophyta</taxon>
        <taxon>Embryophyta</taxon>
        <taxon>Tracheophyta</taxon>
        <taxon>Spermatophyta</taxon>
        <taxon>Magnoliopsida</taxon>
        <taxon>eudicotyledons</taxon>
        <taxon>Gunneridae</taxon>
        <taxon>Pentapetalae</taxon>
        <taxon>rosids</taxon>
        <taxon>fabids</taxon>
        <taxon>Fabales</taxon>
        <taxon>Fabaceae</taxon>
        <taxon>Papilionoideae</taxon>
        <taxon>50 kb inversion clade</taxon>
        <taxon>NPAAA clade</taxon>
        <taxon>Hologalegina</taxon>
        <taxon>IRL clade</taxon>
        <taxon>Trifolieae</taxon>
        <taxon>Trifolium</taxon>
    </lineage>
</organism>
<protein>
    <submittedName>
        <fullName evidence="1">Uncharacterized protein</fullName>
    </submittedName>
</protein>
<evidence type="ECO:0000313" key="2">
    <source>
        <dbReference type="Proteomes" id="UP000265520"/>
    </source>
</evidence>
<reference evidence="1 2" key="1">
    <citation type="journal article" date="2018" name="Front. Plant Sci.">
        <title>Red Clover (Trifolium pratense) and Zigzag Clover (T. medium) - A Picture of Genomic Similarities and Differences.</title>
        <authorList>
            <person name="Dluhosova J."/>
            <person name="Istvanek J."/>
            <person name="Nedelnik J."/>
            <person name="Repkova J."/>
        </authorList>
    </citation>
    <scope>NUCLEOTIDE SEQUENCE [LARGE SCALE GENOMIC DNA]</scope>
    <source>
        <strain evidence="2">cv. 10/8</strain>
        <tissue evidence="1">Leaf</tissue>
    </source>
</reference>
<name>A0A392PDG4_9FABA</name>
<accession>A0A392PDG4</accession>
<evidence type="ECO:0000313" key="1">
    <source>
        <dbReference type="EMBL" id="MCI09792.1"/>
    </source>
</evidence>
<keyword evidence="2" id="KW-1185">Reference proteome</keyword>
<dbReference type="Proteomes" id="UP000265520">
    <property type="component" value="Unassembled WGS sequence"/>
</dbReference>
<dbReference type="EMBL" id="LXQA010073880">
    <property type="protein sequence ID" value="MCI09792.1"/>
    <property type="molecule type" value="Genomic_DNA"/>
</dbReference>
<dbReference type="AlphaFoldDB" id="A0A392PDG4"/>
<comment type="caution">
    <text evidence="1">The sequence shown here is derived from an EMBL/GenBank/DDBJ whole genome shotgun (WGS) entry which is preliminary data.</text>
</comment>
<proteinExistence type="predicted"/>
<sequence>REGSKCFAHPVPHLKSLHLNSDKRKNTMREAIASDLNLFMVLDESFRGLEQWLCGMCMRIRALSRACHHSDGMIRVTLGI</sequence>